<proteinExistence type="inferred from homology"/>
<dbReference type="Pfam" id="PF02771">
    <property type="entry name" value="Acyl-CoA_dh_N"/>
    <property type="match status" value="1"/>
</dbReference>
<comment type="cofactor">
    <cofactor evidence="1 6">
        <name>FAD</name>
        <dbReference type="ChEBI" id="CHEBI:57692"/>
    </cofactor>
</comment>
<dbReference type="InterPro" id="IPR037069">
    <property type="entry name" value="AcylCoA_DH/ox_N_sf"/>
</dbReference>
<accession>N1ML90</accession>
<dbReference type="Gene3D" id="1.20.140.10">
    <property type="entry name" value="Butyryl-CoA Dehydrogenase, subunit A, domain 3"/>
    <property type="match status" value="1"/>
</dbReference>
<dbReference type="PANTHER" id="PTHR43884:SF20">
    <property type="entry name" value="ACYL-COA DEHYDROGENASE FADE28"/>
    <property type="match status" value="1"/>
</dbReference>
<name>N1ML90_9SPHN</name>
<organism evidence="10 11">
    <name type="scientific">Sphingobium indicum BiD32</name>
    <dbReference type="NCBI Taxonomy" id="1301087"/>
    <lineage>
        <taxon>Bacteria</taxon>
        <taxon>Pseudomonadati</taxon>
        <taxon>Pseudomonadota</taxon>
        <taxon>Alphaproteobacteria</taxon>
        <taxon>Sphingomonadales</taxon>
        <taxon>Sphingomonadaceae</taxon>
        <taxon>Sphingobium</taxon>
    </lineage>
</organism>
<dbReference type="Proteomes" id="UP000013201">
    <property type="component" value="Unassembled WGS sequence"/>
</dbReference>
<dbReference type="InterPro" id="IPR009075">
    <property type="entry name" value="AcylCo_DH/oxidase_C"/>
</dbReference>
<dbReference type="SUPFAM" id="SSF56645">
    <property type="entry name" value="Acyl-CoA dehydrogenase NM domain-like"/>
    <property type="match status" value="1"/>
</dbReference>
<evidence type="ECO:0000256" key="2">
    <source>
        <dbReference type="ARBA" id="ARBA00009347"/>
    </source>
</evidence>
<gene>
    <name evidence="10" type="ORF">EBBID32_20490</name>
</gene>
<evidence type="ECO:0000313" key="11">
    <source>
        <dbReference type="Proteomes" id="UP000013201"/>
    </source>
</evidence>
<evidence type="ECO:0000256" key="6">
    <source>
        <dbReference type="RuleBase" id="RU362125"/>
    </source>
</evidence>
<evidence type="ECO:0000259" key="9">
    <source>
        <dbReference type="Pfam" id="PF02771"/>
    </source>
</evidence>
<dbReference type="OrthoDB" id="7328575at2"/>
<dbReference type="GO" id="GO:0050660">
    <property type="term" value="F:flavin adenine dinucleotide binding"/>
    <property type="evidence" value="ECO:0007669"/>
    <property type="project" value="InterPro"/>
</dbReference>
<dbReference type="InterPro" id="IPR013786">
    <property type="entry name" value="AcylCoA_DH/ox_N"/>
</dbReference>
<dbReference type="RefSeq" id="WP_006955565.1">
    <property type="nucleotide sequence ID" value="NZ_CAVK010000094.1"/>
</dbReference>
<keyword evidence="4 6" id="KW-0274">FAD</keyword>
<dbReference type="Gene3D" id="1.10.540.10">
    <property type="entry name" value="Acyl-CoA dehydrogenase/oxidase, N-terminal domain"/>
    <property type="match status" value="1"/>
</dbReference>
<evidence type="ECO:0000256" key="1">
    <source>
        <dbReference type="ARBA" id="ARBA00001974"/>
    </source>
</evidence>
<dbReference type="Pfam" id="PF00441">
    <property type="entry name" value="Acyl-CoA_dh_1"/>
    <property type="match status" value="1"/>
</dbReference>
<dbReference type="PANTHER" id="PTHR43884">
    <property type="entry name" value="ACYL-COA DEHYDROGENASE"/>
    <property type="match status" value="1"/>
</dbReference>
<dbReference type="Gene3D" id="2.40.110.10">
    <property type="entry name" value="Butyryl-CoA Dehydrogenase, subunit A, domain 2"/>
    <property type="match status" value="1"/>
</dbReference>
<dbReference type="InterPro" id="IPR009100">
    <property type="entry name" value="AcylCoA_DH/oxidase_NM_dom_sf"/>
</dbReference>
<keyword evidence="11" id="KW-1185">Reference proteome</keyword>
<dbReference type="SUPFAM" id="SSF47203">
    <property type="entry name" value="Acyl-CoA dehydrogenase C-terminal domain-like"/>
    <property type="match status" value="1"/>
</dbReference>
<comment type="caution">
    <text evidence="10">The sequence shown here is derived from an EMBL/GenBank/DDBJ whole genome shotgun (WGS) entry which is preliminary data.</text>
</comment>
<evidence type="ECO:0000256" key="3">
    <source>
        <dbReference type="ARBA" id="ARBA00022630"/>
    </source>
</evidence>
<dbReference type="EMBL" id="CAVK010000094">
    <property type="protein sequence ID" value="CCW17701.1"/>
    <property type="molecule type" value="Genomic_DNA"/>
</dbReference>
<evidence type="ECO:0000256" key="5">
    <source>
        <dbReference type="ARBA" id="ARBA00023002"/>
    </source>
</evidence>
<keyword evidence="5 6" id="KW-0560">Oxidoreductase</keyword>
<dbReference type="GO" id="GO:0003995">
    <property type="term" value="F:acyl-CoA dehydrogenase activity"/>
    <property type="evidence" value="ECO:0007669"/>
    <property type="project" value="TreeGrafter"/>
</dbReference>
<evidence type="ECO:0000313" key="10">
    <source>
        <dbReference type="EMBL" id="CCW17701.1"/>
    </source>
</evidence>
<reference evidence="10 11" key="1">
    <citation type="submission" date="2013-03" db="EMBL/GenBank/DDBJ databases">
        <authorList>
            <person name="Le V."/>
        </authorList>
    </citation>
    <scope>NUCLEOTIDE SEQUENCE [LARGE SCALE GENOMIC DNA]</scope>
    <source>
        <strain evidence="10 11">BiD32</strain>
    </source>
</reference>
<dbReference type="Pfam" id="PF02770">
    <property type="entry name" value="Acyl-CoA_dh_M"/>
    <property type="match status" value="1"/>
</dbReference>
<feature type="domain" description="Acyl-CoA oxidase/dehydrogenase middle" evidence="8">
    <location>
        <begin position="122"/>
        <end position="217"/>
    </location>
</feature>
<reference evidence="11" key="2">
    <citation type="submission" date="2013-04" db="EMBL/GenBank/DDBJ databases">
        <title>Bisphenol A degrading Sphingobium sp. strain BiD32.</title>
        <authorList>
            <person name="Nielsen J.L."/>
            <person name="Zhou N.A."/>
            <person name="Kjeldal H."/>
        </authorList>
    </citation>
    <scope>NUCLEOTIDE SEQUENCE [LARGE SCALE GENOMIC DNA]</scope>
    <source>
        <strain evidence="11">BiD32</strain>
    </source>
</reference>
<sequence>MDLSLNETQEMFKQTARDFLAAEFPAGLARQIEVSEPGYSPEMWRKMAELGWPGVPFPEQFGGLDGSLLDVAVLAEELAQGAALTPYVSTLMAGLLILRDGDDAQKERFLPGIATGELIASTALVEPAGSYELSDIALAATPEGDGYVLNGTKLFVEYASAAQELICIARSGGAPDPADPAAGLGMFIVPTDAPGVTIENLKVIGGDRQCEVVFDNVAVTRDRILARPGSAGASVAWLLDVARALAAVELVGFAQKALDMTVDYIGYREAFGKPIGSFQAAQHHCANMATMLQGARWAAYEAVWRLSQGYEASHHAAVAKASASNAGREVTMLAHQLHGGIGYMEEFDLQFYSRRAKGWELKWGTPDQMLMKVAECAGL</sequence>
<keyword evidence="3 6" id="KW-0285">Flavoprotein</keyword>
<evidence type="ECO:0000259" key="8">
    <source>
        <dbReference type="Pfam" id="PF02770"/>
    </source>
</evidence>
<dbReference type="InterPro" id="IPR036250">
    <property type="entry name" value="AcylCo_DH-like_C"/>
</dbReference>
<dbReference type="AlphaFoldDB" id="N1ML90"/>
<feature type="domain" description="Acyl-CoA dehydrogenase/oxidase C-terminal" evidence="7">
    <location>
        <begin position="236"/>
        <end position="375"/>
    </location>
</feature>
<dbReference type="InterPro" id="IPR046373">
    <property type="entry name" value="Acyl-CoA_Oxase/DH_mid-dom_sf"/>
</dbReference>
<dbReference type="InterPro" id="IPR006091">
    <property type="entry name" value="Acyl-CoA_Oxase/DH_mid-dom"/>
</dbReference>
<dbReference type="CDD" id="cd00567">
    <property type="entry name" value="ACAD"/>
    <property type="match status" value="1"/>
</dbReference>
<evidence type="ECO:0000259" key="7">
    <source>
        <dbReference type="Pfam" id="PF00441"/>
    </source>
</evidence>
<feature type="domain" description="Acyl-CoA dehydrogenase/oxidase N-terminal" evidence="9">
    <location>
        <begin position="6"/>
        <end position="117"/>
    </location>
</feature>
<evidence type="ECO:0000256" key="4">
    <source>
        <dbReference type="ARBA" id="ARBA00022827"/>
    </source>
</evidence>
<comment type="similarity">
    <text evidence="2 6">Belongs to the acyl-CoA dehydrogenase family.</text>
</comment>
<protein>
    <submittedName>
        <fullName evidence="10">Acyl-CoA dehydrogenase-like</fullName>
    </submittedName>
</protein>